<evidence type="ECO:0000256" key="5">
    <source>
        <dbReference type="ARBA" id="ARBA00023136"/>
    </source>
</evidence>
<dbReference type="InterPro" id="IPR016964">
    <property type="entry name" value="Sigma2_recept"/>
</dbReference>
<dbReference type="GeneTree" id="ENSGT00940000158363"/>
<feature type="transmembrane region" description="Helical" evidence="6">
    <location>
        <begin position="118"/>
        <end position="138"/>
    </location>
</feature>
<dbReference type="PANTHER" id="PTHR31204:SF1">
    <property type="entry name" value="SIGMA INTRACELLULAR RECEPTOR 2"/>
    <property type="match status" value="1"/>
</dbReference>
<feature type="transmembrane region" description="Helical" evidence="6">
    <location>
        <begin position="83"/>
        <end position="106"/>
    </location>
</feature>
<evidence type="ECO:0000256" key="6">
    <source>
        <dbReference type="PIRNR" id="PIRNR031032"/>
    </source>
</evidence>
<evidence type="ECO:0000256" key="3">
    <source>
        <dbReference type="ARBA" id="ARBA00022824"/>
    </source>
</evidence>
<dbReference type="InterPro" id="IPR051987">
    <property type="entry name" value="Sigma-2_receptor-like"/>
</dbReference>
<reference evidence="8" key="1">
    <citation type="submission" date="2025-08" db="UniProtKB">
        <authorList>
            <consortium name="Ensembl"/>
        </authorList>
    </citation>
    <scope>IDENTIFICATION</scope>
</reference>
<dbReference type="GO" id="GO:0005764">
    <property type="term" value="C:lysosome"/>
    <property type="evidence" value="ECO:0007669"/>
    <property type="project" value="UniProtKB-UniRule"/>
</dbReference>
<keyword evidence="6" id="KW-0539">Nucleus</keyword>
<dbReference type="GO" id="GO:0005886">
    <property type="term" value="C:plasma membrane"/>
    <property type="evidence" value="ECO:0007669"/>
    <property type="project" value="UniProtKB-UniRule"/>
</dbReference>
<evidence type="ECO:0000259" key="7">
    <source>
        <dbReference type="PROSITE" id="PS51751"/>
    </source>
</evidence>
<accession>A0A8C6YBN2</accession>
<feature type="transmembrane region" description="Helical" evidence="6">
    <location>
        <begin position="28"/>
        <end position="47"/>
    </location>
</feature>
<dbReference type="GO" id="GO:0031965">
    <property type="term" value="C:nuclear membrane"/>
    <property type="evidence" value="ECO:0007669"/>
    <property type="project" value="UniProtKB-SubCell"/>
</dbReference>
<keyword evidence="2 6" id="KW-0812">Transmembrane</keyword>
<dbReference type="PIRSF" id="PIRSF031032">
    <property type="entry name" value="TMP_97_prd"/>
    <property type="match status" value="1"/>
</dbReference>
<keyword evidence="3 6" id="KW-0256">Endoplasmic reticulum</keyword>
<keyword evidence="5 6" id="KW-0472">Membrane</keyword>
<evidence type="ECO:0000313" key="9">
    <source>
        <dbReference type="Proteomes" id="UP000694559"/>
    </source>
</evidence>
<dbReference type="Pfam" id="PF05241">
    <property type="entry name" value="EBP"/>
    <property type="match status" value="1"/>
</dbReference>
<sequence length="191" mass="21721">MVAERSDRSFPALASSTETEEAMAVARVLEWIFAFYFLTHIPITLFIDLQPLLPGVHPSALSDVMTWYIATFKDPLMSSPEPWFLSFLYLEALLQLSFFPIAAYAFWKGNCKWIRIPVIIYTTHVITVVVACLVHILFTDFSNAKAPTPRTLQERLTVAAFYAPFLAICLAMLLFVLFSSAYNPVEKKKKK</sequence>
<comment type="function">
    <text evidence="6">Sigma-2 receptor which contributes to ameliorate dysfunctional cellular processes and slow degenerative progression by regulating cell functions including cholesterol biosynthesis/trafficking, membrane trafficking, autophagy, lipid membrane-bound protein trafficking, and receptor stabilization at the cell surface. Forms a ternary complex with PGRMC1 receptor and low density lipoprotein receptor/LDLR at the plasma membrane, which increases LDLR-mediated LDL cholesterol internalization. Decreases lysosomal sterol transporter NPC1 availability to the cell, probably through NPC1-binding, hence controlling lipid transport, including cholesterol and LBPA, outside of late endosome/lysosome. Binds regio- and stereoselective ligand 20(S)-hydroxycholesterol (20(S)-OHC), thereby linking OHC binding to cholesterol homeostasis. Also able to bind cholesterol. Binds histatin 1 (Hst 1)/HN1 salivary peptide at the ER membrane, which is critical for increasing mitochondria-ER contacts and stimulating Hst1 wound healing properties. May alter the activity of some cytochrome P450 proteins. Although shows homologies with sterol isomerases (EXPERA domain), not able to catalyze sterol isomerization. However, may act as sensors of these molecules. Acts as a quality control factor in the ER, promoting the proteolytic degradation of nonproductive and extramitochondrial precursor proteins in the ER membrane thus removing them from the ER surface.</text>
</comment>
<evidence type="ECO:0000256" key="2">
    <source>
        <dbReference type="ARBA" id="ARBA00022692"/>
    </source>
</evidence>
<dbReference type="PROSITE" id="PS51751">
    <property type="entry name" value="EXPERA"/>
    <property type="match status" value="1"/>
</dbReference>
<feature type="domain" description="EXPERA" evidence="7">
    <location>
        <begin position="29"/>
        <end position="173"/>
    </location>
</feature>
<evidence type="ECO:0000313" key="8">
    <source>
        <dbReference type="Ensembl" id="ENSNNAP00000027339.1"/>
    </source>
</evidence>
<keyword evidence="9" id="KW-1185">Reference proteome</keyword>
<evidence type="ECO:0000256" key="4">
    <source>
        <dbReference type="ARBA" id="ARBA00022989"/>
    </source>
</evidence>
<name>A0A8C6YBN2_NAJNA</name>
<dbReference type="Ensembl" id="ENSNNAT00000028642.1">
    <property type="protein sequence ID" value="ENSNNAP00000027339.1"/>
    <property type="gene ID" value="ENSNNAG00000017697.1"/>
</dbReference>
<dbReference type="OrthoDB" id="192887at2759"/>
<dbReference type="InterPro" id="IPR033118">
    <property type="entry name" value="EXPERA"/>
</dbReference>
<proteinExistence type="inferred from homology"/>
<organism evidence="8 9">
    <name type="scientific">Naja naja</name>
    <name type="common">Indian cobra</name>
    <dbReference type="NCBI Taxonomy" id="35670"/>
    <lineage>
        <taxon>Eukaryota</taxon>
        <taxon>Metazoa</taxon>
        <taxon>Chordata</taxon>
        <taxon>Craniata</taxon>
        <taxon>Vertebrata</taxon>
        <taxon>Euteleostomi</taxon>
        <taxon>Lepidosauria</taxon>
        <taxon>Squamata</taxon>
        <taxon>Bifurcata</taxon>
        <taxon>Unidentata</taxon>
        <taxon>Episquamata</taxon>
        <taxon>Toxicofera</taxon>
        <taxon>Serpentes</taxon>
        <taxon>Colubroidea</taxon>
        <taxon>Elapidae</taxon>
        <taxon>Elapinae</taxon>
        <taxon>Naja</taxon>
    </lineage>
</organism>
<comment type="similarity">
    <text evidence="1">Belongs to the TMEM97/sigma-2 receptor family.</text>
</comment>
<dbReference type="GO" id="GO:0030867">
    <property type="term" value="C:rough endoplasmic reticulum membrane"/>
    <property type="evidence" value="ECO:0007669"/>
    <property type="project" value="UniProtKB-SubCell"/>
</dbReference>
<feature type="transmembrane region" description="Helical" evidence="6">
    <location>
        <begin position="158"/>
        <end position="182"/>
    </location>
</feature>
<protein>
    <recommendedName>
        <fullName evidence="6">Transmembrane protein 97</fullName>
    </recommendedName>
</protein>
<dbReference type="AlphaFoldDB" id="A0A8C6YBN2"/>
<dbReference type="Proteomes" id="UP000694559">
    <property type="component" value="Unplaced"/>
</dbReference>
<gene>
    <name evidence="8" type="primary">NLK</name>
</gene>
<evidence type="ECO:0000256" key="1">
    <source>
        <dbReference type="ARBA" id="ARBA00009096"/>
    </source>
</evidence>
<reference evidence="8" key="2">
    <citation type="submission" date="2025-09" db="UniProtKB">
        <authorList>
            <consortium name="Ensembl"/>
        </authorList>
    </citation>
    <scope>IDENTIFICATION</scope>
</reference>
<keyword evidence="4 6" id="KW-1133">Transmembrane helix</keyword>
<comment type="subcellular location">
    <subcellularLocation>
        <location evidence="6">Rough endoplasmic reticulum membrane</location>
        <topology evidence="6">Multi-pass membrane protein</topology>
    </subcellularLocation>
    <subcellularLocation>
        <location evidence="6">Nucleus membrane</location>
        <topology evidence="6">Multi-pass membrane protein</topology>
    </subcellularLocation>
</comment>
<dbReference type="PANTHER" id="PTHR31204">
    <property type="entry name" value="SIGMA INTRACELLULAR RECEPTOR 2"/>
    <property type="match status" value="1"/>
</dbReference>